<accession>A0A8H3X812</accession>
<keyword evidence="3" id="KW-1185">Reference proteome</keyword>
<feature type="signal peptide" evidence="1">
    <location>
        <begin position="1"/>
        <end position="21"/>
    </location>
</feature>
<dbReference type="Gene3D" id="2.120.10.80">
    <property type="entry name" value="Kelch-type beta propeller"/>
    <property type="match status" value="1"/>
</dbReference>
<gene>
    <name evidence="2" type="ORF">F8M41_007176</name>
</gene>
<dbReference type="InterPro" id="IPR011043">
    <property type="entry name" value="Gal_Oxase/kelch_b-propeller"/>
</dbReference>
<evidence type="ECO:0000313" key="2">
    <source>
        <dbReference type="EMBL" id="KAF0419849.1"/>
    </source>
</evidence>
<reference evidence="2 3" key="1">
    <citation type="journal article" date="2019" name="Environ. Microbiol.">
        <title>At the nexus of three kingdoms: the genome of the mycorrhizal fungus Gigaspora margarita provides insights into plant, endobacterial and fungal interactions.</title>
        <authorList>
            <person name="Venice F."/>
            <person name="Ghignone S."/>
            <person name="Salvioli di Fossalunga A."/>
            <person name="Amselem J."/>
            <person name="Novero M."/>
            <person name="Xianan X."/>
            <person name="Sedzielewska Toro K."/>
            <person name="Morin E."/>
            <person name="Lipzen A."/>
            <person name="Grigoriev I.V."/>
            <person name="Henrissat B."/>
            <person name="Martin F.M."/>
            <person name="Bonfante P."/>
        </authorList>
    </citation>
    <scope>NUCLEOTIDE SEQUENCE [LARGE SCALE GENOMIC DNA]</scope>
    <source>
        <strain evidence="2 3">BEG34</strain>
    </source>
</reference>
<dbReference type="OrthoDB" id="432528at2759"/>
<evidence type="ECO:0008006" key="4">
    <source>
        <dbReference type="Google" id="ProtNLM"/>
    </source>
</evidence>
<keyword evidence="1" id="KW-0732">Signal</keyword>
<dbReference type="AlphaFoldDB" id="A0A8H3X812"/>
<protein>
    <recommendedName>
        <fullName evidence="4">Galactose oxidase</fullName>
    </recommendedName>
</protein>
<organism evidence="2 3">
    <name type="scientific">Gigaspora margarita</name>
    <dbReference type="NCBI Taxonomy" id="4874"/>
    <lineage>
        <taxon>Eukaryota</taxon>
        <taxon>Fungi</taxon>
        <taxon>Fungi incertae sedis</taxon>
        <taxon>Mucoromycota</taxon>
        <taxon>Glomeromycotina</taxon>
        <taxon>Glomeromycetes</taxon>
        <taxon>Diversisporales</taxon>
        <taxon>Gigasporaceae</taxon>
        <taxon>Gigaspora</taxon>
    </lineage>
</organism>
<evidence type="ECO:0000313" key="3">
    <source>
        <dbReference type="Proteomes" id="UP000439903"/>
    </source>
</evidence>
<feature type="chain" id="PRO_5034423987" description="Galactose oxidase" evidence="1">
    <location>
        <begin position="22"/>
        <end position="134"/>
    </location>
</feature>
<name>A0A8H3X812_GIGMA</name>
<comment type="caution">
    <text evidence="2">The sequence shown here is derived from an EMBL/GenBank/DDBJ whole genome shotgun (WGS) entry which is preliminary data.</text>
</comment>
<sequence length="134" mass="14894">MNFLIKLLITTLTLSASLVNCQFIPEPRYLQTSVILNDSWFFLSGVLGGTDEVYELIYLDLPKLSSLTSFQWNSAKESPVESIFSTSCVSTDNSSIYLIGGEMFYPGTNISITTPHIYMFNVNNSSWITPTIAG</sequence>
<dbReference type="SUPFAM" id="SSF50965">
    <property type="entry name" value="Galactose oxidase, central domain"/>
    <property type="match status" value="1"/>
</dbReference>
<dbReference type="EMBL" id="WTPW01001712">
    <property type="protein sequence ID" value="KAF0419849.1"/>
    <property type="molecule type" value="Genomic_DNA"/>
</dbReference>
<evidence type="ECO:0000256" key="1">
    <source>
        <dbReference type="SAM" id="SignalP"/>
    </source>
</evidence>
<dbReference type="Proteomes" id="UP000439903">
    <property type="component" value="Unassembled WGS sequence"/>
</dbReference>
<dbReference type="InterPro" id="IPR015915">
    <property type="entry name" value="Kelch-typ_b-propeller"/>
</dbReference>
<proteinExistence type="predicted"/>